<dbReference type="AlphaFoldDB" id="A0A7C9RDR8"/>
<dbReference type="EMBL" id="JAAMRR010000292">
    <property type="protein sequence ID" value="NGX94739.1"/>
    <property type="molecule type" value="Genomic_DNA"/>
</dbReference>
<dbReference type="Proteomes" id="UP000480266">
    <property type="component" value="Unassembled WGS sequence"/>
</dbReference>
<proteinExistence type="predicted"/>
<protein>
    <submittedName>
        <fullName evidence="1">Uncharacterized protein</fullName>
    </submittedName>
</protein>
<gene>
    <name evidence="1" type="ORF">G4V63_05750</name>
</gene>
<evidence type="ECO:0000313" key="2">
    <source>
        <dbReference type="Proteomes" id="UP000480266"/>
    </source>
</evidence>
<name>A0A7C9RDR8_9BRAD</name>
<accession>A0A7C9RDR8</accession>
<reference evidence="1" key="1">
    <citation type="submission" date="2020-02" db="EMBL/GenBank/DDBJ databases">
        <title>Draft genome sequence of Candidatus Afipia apatlaquensis IBT-C3, a potential strain for decolorization of textile dyes.</title>
        <authorList>
            <person name="Sanchez-Reyes A."/>
            <person name="Breton-Deval L."/>
            <person name="Mangelson H."/>
            <person name="Sanchez-Flores A."/>
        </authorList>
    </citation>
    <scope>NUCLEOTIDE SEQUENCE [LARGE SCALE GENOMIC DNA]</scope>
    <source>
        <strain evidence="1">IBT-C3</strain>
    </source>
</reference>
<evidence type="ECO:0000313" key="1">
    <source>
        <dbReference type="EMBL" id="NGX94739.1"/>
    </source>
</evidence>
<organism evidence="1 2">
    <name type="scientific">Candidatus Afipia apatlaquensis</name>
    <dbReference type="NCBI Taxonomy" id="2712852"/>
    <lineage>
        <taxon>Bacteria</taxon>
        <taxon>Pseudomonadati</taxon>
        <taxon>Pseudomonadota</taxon>
        <taxon>Alphaproteobacteria</taxon>
        <taxon>Hyphomicrobiales</taxon>
        <taxon>Nitrobacteraceae</taxon>
        <taxon>Afipia</taxon>
    </lineage>
</organism>
<keyword evidence="2" id="KW-1185">Reference proteome</keyword>
<sequence length="177" mass="19426">MTHALQHPTNRNAEACEKLLLLLSDAAADLRAHDVSNGIDWRAIRIGPLFSERVRVKATTGDMRVSDDAGTICGTVKACTGLVIKRLPGGGPVLEAGTRCRLNELGRQRSPKLATKIGRILRRARNTRQYHVLWDGNVTPVTLHRTYIEPLSGEEQILRRLPGTPVRADLPNLSKAG</sequence>
<comment type="caution">
    <text evidence="1">The sequence shown here is derived from an EMBL/GenBank/DDBJ whole genome shotgun (WGS) entry which is preliminary data.</text>
</comment>